<dbReference type="Gene3D" id="3.90.1200.10">
    <property type="match status" value="1"/>
</dbReference>
<gene>
    <name evidence="1" type="ORF">CEX98_05550</name>
</gene>
<dbReference type="OrthoDB" id="9769860at2"/>
<dbReference type="InterPro" id="IPR011009">
    <property type="entry name" value="Kinase-like_dom_sf"/>
</dbReference>
<comment type="caution">
    <text evidence="1">The sequence shown here is derived from an EMBL/GenBank/DDBJ whole genome shotgun (WGS) entry which is preliminary data.</text>
</comment>
<name>A0A2A5JTI5_PSEO7</name>
<dbReference type="InterPro" id="IPR004119">
    <property type="entry name" value="EcKL"/>
</dbReference>
<evidence type="ECO:0000313" key="2">
    <source>
        <dbReference type="Proteomes" id="UP000228621"/>
    </source>
</evidence>
<keyword evidence="2" id="KW-1185">Reference proteome</keyword>
<dbReference type="EMBL" id="NKHF01000025">
    <property type="protein sequence ID" value="PCK32687.1"/>
    <property type="molecule type" value="Genomic_DNA"/>
</dbReference>
<sequence>MKISIPIDVISAPMSSQQNQQLWSGCGDMLFINHDVGKLAIKRTKVPEQLEHKRIEQSMTAMQRKRRSYEVERHFYKYHACELIPPCNTASYLGEGGVNDMNYIVFRDFSSQGFEQVDTPTETQILAVIGWLAKFHAHFLQSPTEHVWEQGNYWNLDTRPDEFARMQAGSIKQAASLFSNKIKQSRWQTWVHGDAKIANFAFHDDQALGFDFQYVGKGVGVSDLMLFITSILDEQAQLLHADEYLKLYLDMLRIELLGKVASIDIAQLLSEWESLWPVVWADFYRFLLGWKPDHAKINDYMKFQTEIALQQG</sequence>
<dbReference type="PANTHER" id="PTHR11012">
    <property type="entry name" value="PROTEIN KINASE-LIKE DOMAIN-CONTAINING"/>
    <property type="match status" value="1"/>
</dbReference>
<dbReference type="SUPFAM" id="SSF56112">
    <property type="entry name" value="Protein kinase-like (PK-like)"/>
    <property type="match status" value="1"/>
</dbReference>
<keyword evidence="1" id="KW-0418">Kinase</keyword>
<dbReference type="PANTHER" id="PTHR11012:SF30">
    <property type="entry name" value="PROTEIN KINASE-LIKE DOMAIN-CONTAINING"/>
    <property type="match status" value="1"/>
</dbReference>
<protein>
    <submittedName>
        <fullName evidence="1">Kinase</fullName>
    </submittedName>
</protein>
<dbReference type="Pfam" id="PF02958">
    <property type="entry name" value="EcKL"/>
    <property type="match status" value="1"/>
</dbReference>
<dbReference type="GO" id="GO:0016301">
    <property type="term" value="F:kinase activity"/>
    <property type="evidence" value="ECO:0007669"/>
    <property type="project" value="UniProtKB-KW"/>
</dbReference>
<dbReference type="Proteomes" id="UP000228621">
    <property type="component" value="Unassembled WGS sequence"/>
</dbReference>
<organism evidence="1 2">
    <name type="scientific">Pseudoalteromonas piscicida</name>
    <dbReference type="NCBI Taxonomy" id="43662"/>
    <lineage>
        <taxon>Bacteria</taxon>
        <taxon>Pseudomonadati</taxon>
        <taxon>Pseudomonadota</taxon>
        <taxon>Gammaproteobacteria</taxon>
        <taxon>Alteromonadales</taxon>
        <taxon>Pseudoalteromonadaceae</taxon>
        <taxon>Pseudoalteromonas</taxon>
    </lineage>
</organism>
<dbReference type="RefSeq" id="WP_099641125.1">
    <property type="nucleotide sequence ID" value="NZ_NKHF01000025.1"/>
</dbReference>
<dbReference type="AlphaFoldDB" id="A0A2A5JTI5"/>
<accession>A0A2A5JTI5</accession>
<proteinExistence type="predicted"/>
<reference evidence="2" key="1">
    <citation type="journal article" date="2019" name="Genome Announc.">
        <title>Draft Genome Sequence of Pseudoalteromonas piscicida Strain 36Y ROTHPW, an Hypersaline Seawater Isolate from the South Coast of Sonora, Mexico.</title>
        <authorList>
            <person name="Sanchez-Diaz R."/>
            <person name="Molina-Garza Z.J."/>
            <person name="Cruz-Suarez L.E."/>
            <person name="Selvin J."/>
            <person name="Kiran G.S."/>
            <person name="Ibarra-Gamez J.C."/>
            <person name="Gomez-Gil B."/>
            <person name="Galaviz-Silva L."/>
        </authorList>
    </citation>
    <scope>NUCLEOTIDE SEQUENCE [LARGE SCALE GENOMIC DNA]</scope>
    <source>
        <strain evidence="2">36Y_RITHPW</strain>
    </source>
</reference>
<evidence type="ECO:0000313" key="1">
    <source>
        <dbReference type="EMBL" id="PCK32687.1"/>
    </source>
</evidence>
<keyword evidence="1" id="KW-0808">Transferase</keyword>
<dbReference type="PROSITE" id="PS51257">
    <property type="entry name" value="PROKAR_LIPOPROTEIN"/>
    <property type="match status" value="1"/>
</dbReference>